<dbReference type="OrthoDB" id="5422617at2759"/>
<name>A0A3N4KMW8_9PEZI</name>
<feature type="compositionally biased region" description="Polar residues" evidence="1">
    <location>
        <begin position="31"/>
        <end position="45"/>
    </location>
</feature>
<accession>A0A3N4KMW8</accession>
<reference evidence="2 3" key="1">
    <citation type="journal article" date="2018" name="Nat. Ecol. Evol.">
        <title>Pezizomycetes genomes reveal the molecular basis of ectomycorrhizal truffle lifestyle.</title>
        <authorList>
            <person name="Murat C."/>
            <person name="Payen T."/>
            <person name="Noel B."/>
            <person name="Kuo A."/>
            <person name="Morin E."/>
            <person name="Chen J."/>
            <person name="Kohler A."/>
            <person name="Krizsan K."/>
            <person name="Balestrini R."/>
            <person name="Da Silva C."/>
            <person name="Montanini B."/>
            <person name="Hainaut M."/>
            <person name="Levati E."/>
            <person name="Barry K.W."/>
            <person name="Belfiori B."/>
            <person name="Cichocki N."/>
            <person name="Clum A."/>
            <person name="Dockter R.B."/>
            <person name="Fauchery L."/>
            <person name="Guy J."/>
            <person name="Iotti M."/>
            <person name="Le Tacon F."/>
            <person name="Lindquist E.A."/>
            <person name="Lipzen A."/>
            <person name="Malagnac F."/>
            <person name="Mello A."/>
            <person name="Molinier V."/>
            <person name="Miyauchi S."/>
            <person name="Poulain J."/>
            <person name="Riccioni C."/>
            <person name="Rubini A."/>
            <person name="Sitrit Y."/>
            <person name="Splivallo R."/>
            <person name="Traeger S."/>
            <person name="Wang M."/>
            <person name="Zifcakova L."/>
            <person name="Wipf D."/>
            <person name="Zambonelli A."/>
            <person name="Paolocci F."/>
            <person name="Nowrousian M."/>
            <person name="Ottonello S."/>
            <person name="Baldrian P."/>
            <person name="Spatafora J.W."/>
            <person name="Henrissat B."/>
            <person name="Nagy L.G."/>
            <person name="Aury J.M."/>
            <person name="Wincker P."/>
            <person name="Grigoriev I.V."/>
            <person name="Bonfante P."/>
            <person name="Martin F.M."/>
        </authorList>
    </citation>
    <scope>NUCLEOTIDE SEQUENCE [LARGE SCALE GENOMIC DNA]</scope>
    <source>
        <strain evidence="2 3">CCBAS932</strain>
    </source>
</reference>
<dbReference type="EMBL" id="ML119141">
    <property type="protein sequence ID" value="RPB10739.1"/>
    <property type="molecule type" value="Genomic_DNA"/>
</dbReference>
<evidence type="ECO:0000313" key="2">
    <source>
        <dbReference type="EMBL" id="RPB10739.1"/>
    </source>
</evidence>
<organism evidence="2 3">
    <name type="scientific">Morchella conica CCBAS932</name>
    <dbReference type="NCBI Taxonomy" id="1392247"/>
    <lineage>
        <taxon>Eukaryota</taxon>
        <taxon>Fungi</taxon>
        <taxon>Dikarya</taxon>
        <taxon>Ascomycota</taxon>
        <taxon>Pezizomycotina</taxon>
        <taxon>Pezizomycetes</taxon>
        <taxon>Pezizales</taxon>
        <taxon>Morchellaceae</taxon>
        <taxon>Morchella</taxon>
    </lineage>
</organism>
<sequence>MTSRQSTYSPIHPKFQKETAEENQIHHSAAKPNSTRVSSNPNSRLNIAAETARTMECSNPIAPSLVRELPAPPTISEFVRDLHSHGDSDSENEDINITPYGAYRKGKERTYRSASPPPRPIEYWEDLAMEAERSMAAVRFQDIDPPVPVAEETSDVVSVRSSSSGVSEGEYGRPLGIVAVTSVIAFPITGTILQKMDPGATAVYGIGSSSAARRLPNMYPELEQSTAYCAGGHPQHRAHIAKHRNSAPISPMFQAVTETSWARLERSRAQSVGADGHQVGKDERQKGHHGRHKSLDLRRNRHSRELGRPSTSSNNEVAEHQNITGRKPARHSGFDAHSRLSAPLPSCHRRTRSDFVPSGNSQQMDHNQPRGVASFKDRNNTHVYCDVVAGEWLTDLVEGPCGVLAVQQPTSRGAFGKLKAFGGKLARRFKEPKEDRFDLGGVVAARGERLSIGERDK</sequence>
<dbReference type="Proteomes" id="UP000277580">
    <property type="component" value="Unassembled WGS sequence"/>
</dbReference>
<feature type="compositionally biased region" description="Basic and acidic residues" evidence="1">
    <location>
        <begin position="15"/>
        <end position="25"/>
    </location>
</feature>
<feature type="region of interest" description="Disordered" evidence="1">
    <location>
        <begin position="264"/>
        <end position="334"/>
    </location>
</feature>
<feature type="region of interest" description="Disordered" evidence="1">
    <location>
        <begin position="1"/>
        <end position="45"/>
    </location>
</feature>
<keyword evidence="3" id="KW-1185">Reference proteome</keyword>
<evidence type="ECO:0000256" key="1">
    <source>
        <dbReference type="SAM" id="MobiDB-lite"/>
    </source>
</evidence>
<feature type="compositionally biased region" description="Basic and acidic residues" evidence="1">
    <location>
        <begin position="293"/>
        <end position="307"/>
    </location>
</feature>
<feature type="compositionally biased region" description="Polar residues" evidence="1">
    <location>
        <begin position="309"/>
        <end position="324"/>
    </location>
</feature>
<dbReference type="AlphaFoldDB" id="A0A3N4KMW8"/>
<proteinExistence type="predicted"/>
<dbReference type="InParanoid" id="A0A3N4KMW8"/>
<gene>
    <name evidence="2" type="ORF">P167DRAFT_547055</name>
</gene>
<protein>
    <submittedName>
        <fullName evidence="2">Uncharacterized protein</fullName>
    </submittedName>
</protein>
<evidence type="ECO:0000313" key="3">
    <source>
        <dbReference type="Proteomes" id="UP000277580"/>
    </source>
</evidence>